<proteinExistence type="predicted"/>
<reference evidence="3 4" key="1">
    <citation type="submission" date="2014-04" db="EMBL/GenBank/DDBJ databases">
        <title>A new species of microsporidia sheds light on the evolution of extreme parasitism.</title>
        <authorList>
            <person name="Haag K.L."/>
            <person name="James T.Y."/>
            <person name="Larsson R."/>
            <person name="Schaer T.M."/>
            <person name="Refardt D."/>
            <person name="Pombert J.-F."/>
            <person name="Ebert D."/>
        </authorList>
    </citation>
    <scope>NUCLEOTIDE SEQUENCE [LARGE SCALE GENOMIC DNA]</scope>
    <source>
        <strain evidence="3 4">UGP3</strain>
        <tissue evidence="3">Spores</tissue>
    </source>
</reference>
<dbReference type="HOGENOM" id="CLU_956719_0_0_1"/>
<feature type="compositionally biased region" description="Basic and acidic residues" evidence="1">
    <location>
        <begin position="157"/>
        <end position="179"/>
    </location>
</feature>
<accession>A0A098VNQ2</accession>
<organism evidence="3 4">
    <name type="scientific">Mitosporidium daphniae</name>
    <dbReference type="NCBI Taxonomy" id="1485682"/>
    <lineage>
        <taxon>Eukaryota</taxon>
        <taxon>Fungi</taxon>
        <taxon>Fungi incertae sedis</taxon>
        <taxon>Microsporidia</taxon>
        <taxon>Mitosporidium</taxon>
    </lineage>
</organism>
<feature type="chain" id="PRO_5001941880" evidence="2">
    <location>
        <begin position="25"/>
        <end position="291"/>
    </location>
</feature>
<dbReference type="VEuPathDB" id="MicrosporidiaDB:DI09_72p80"/>
<feature type="signal peptide" evidence="2">
    <location>
        <begin position="1"/>
        <end position="24"/>
    </location>
</feature>
<evidence type="ECO:0000256" key="1">
    <source>
        <dbReference type="SAM" id="MobiDB-lite"/>
    </source>
</evidence>
<dbReference type="Gene3D" id="3.10.110.10">
    <property type="entry name" value="Ubiquitin Conjugating Enzyme"/>
    <property type="match status" value="1"/>
</dbReference>
<dbReference type="RefSeq" id="XP_013236832.1">
    <property type="nucleotide sequence ID" value="XM_013381378.1"/>
</dbReference>
<dbReference type="AlphaFoldDB" id="A0A098VNQ2"/>
<comment type="caution">
    <text evidence="3">The sequence shown here is derived from an EMBL/GenBank/DDBJ whole genome shotgun (WGS) entry which is preliminary data.</text>
</comment>
<dbReference type="Proteomes" id="UP000029725">
    <property type="component" value="Unassembled WGS sequence"/>
</dbReference>
<evidence type="ECO:0000256" key="2">
    <source>
        <dbReference type="SAM" id="SignalP"/>
    </source>
</evidence>
<protein>
    <submittedName>
        <fullName evidence="3">Uncharacterized protein</fullName>
    </submittedName>
</protein>
<keyword evidence="4" id="KW-1185">Reference proteome</keyword>
<dbReference type="InterPro" id="IPR016135">
    <property type="entry name" value="UBQ-conjugating_enzyme/RWD"/>
</dbReference>
<evidence type="ECO:0000313" key="4">
    <source>
        <dbReference type="Proteomes" id="UP000029725"/>
    </source>
</evidence>
<dbReference type="EMBL" id="JMKJ01000582">
    <property type="protein sequence ID" value="KGG50389.1"/>
    <property type="molecule type" value="Genomic_DNA"/>
</dbReference>
<name>A0A098VNQ2_9MICR</name>
<gene>
    <name evidence="3" type="ORF">DI09_72p80</name>
</gene>
<evidence type="ECO:0000313" key="3">
    <source>
        <dbReference type="EMBL" id="KGG50389.1"/>
    </source>
</evidence>
<feature type="region of interest" description="Disordered" evidence="1">
    <location>
        <begin position="154"/>
        <end position="179"/>
    </location>
</feature>
<dbReference type="GeneID" id="25260731"/>
<keyword evidence="2" id="KW-0732">Signal</keyword>
<sequence length="291" mass="32179">MVSKQMALSHTYLLLLLLDPHARLIVGTLTVENNENTYSIPASISLSSTYPFGGDDAVPVVLKVIPTPLMSINLDCPYIFENGVFKYSHPFLCEGEDGNLIIQVISEAIAKFAAIPPVFAIDDSGQREQVAFGKETDLSPVSIEHGLCVAEADEKEENPMPEKEENPMPEKEENPIPEKEENLSFEEISGSSFNSEHRIKGNFYAQLMAEPPDLAAKDMDYRNIPNSSIDEAIRLLSDRIFSREGCIDDLVNASLSFLTRSRSYLFGPKQSSTPPFVPLEIGISLHSSNKI</sequence>
<dbReference type="CDD" id="cd11685">
    <property type="entry name" value="UEV_TSG101-like"/>
    <property type="match status" value="1"/>
</dbReference>